<dbReference type="Gene3D" id="3.40.50.720">
    <property type="entry name" value="NAD(P)-binding Rossmann-like Domain"/>
    <property type="match status" value="1"/>
</dbReference>
<proteinExistence type="predicted"/>
<evidence type="ECO:0000313" key="2">
    <source>
        <dbReference type="Proteomes" id="UP001500994"/>
    </source>
</evidence>
<accession>A0ABP6F2I2</accession>
<dbReference type="Pfam" id="PF00106">
    <property type="entry name" value="adh_short"/>
    <property type="match status" value="1"/>
</dbReference>
<dbReference type="PANTHER" id="PTHR43313:SF1">
    <property type="entry name" value="3BETA-HYDROXYSTEROID DEHYDROGENASE DHS-16"/>
    <property type="match status" value="1"/>
</dbReference>
<dbReference type="PANTHER" id="PTHR43313">
    <property type="entry name" value="SHORT-CHAIN DEHYDROGENASE/REDUCTASE FAMILY 9C"/>
    <property type="match status" value="1"/>
</dbReference>
<organism evidence="1 2">
    <name type="scientific">Streptomyces lunalinharesii</name>
    <dbReference type="NCBI Taxonomy" id="333384"/>
    <lineage>
        <taxon>Bacteria</taxon>
        <taxon>Bacillati</taxon>
        <taxon>Actinomycetota</taxon>
        <taxon>Actinomycetes</taxon>
        <taxon>Kitasatosporales</taxon>
        <taxon>Streptomycetaceae</taxon>
        <taxon>Streptomyces</taxon>
    </lineage>
</organism>
<dbReference type="InterPro" id="IPR002347">
    <property type="entry name" value="SDR_fam"/>
</dbReference>
<dbReference type="PRINTS" id="PR00081">
    <property type="entry name" value="GDHRDH"/>
</dbReference>
<name>A0ABP6F2I2_9ACTN</name>
<dbReference type="Proteomes" id="UP001500994">
    <property type="component" value="Unassembled WGS sequence"/>
</dbReference>
<protein>
    <submittedName>
        <fullName evidence="1">SDR family NAD(P)-dependent oxidoreductase</fullName>
    </submittedName>
</protein>
<dbReference type="InterPro" id="IPR036291">
    <property type="entry name" value="NAD(P)-bd_dom_sf"/>
</dbReference>
<comment type="caution">
    <text evidence="1">The sequence shown here is derived from an EMBL/GenBank/DDBJ whole genome shotgun (WGS) entry which is preliminary data.</text>
</comment>
<dbReference type="EMBL" id="BAAARK010000025">
    <property type="protein sequence ID" value="GAA2679881.1"/>
    <property type="molecule type" value="Genomic_DNA"/>
</dbReference>
<dbReference type="RefSeq" id="WP_344581841.1">
    <property type="nucleotide sequence ID" value="NZ_BAAARK010000025.1"/>
</dbReference>
<keyword evidence="2" id="KW-1185">Reference proteome</keyword>
<dbReference type="SUPFAM" id="SSF51735">
    <property type="entry name" value="NAD(P)-binding Rossmann-fold domains"/>
    <property type="match status" value="1"/>
</dbReference>
<reference evidence="2" key="1">
    <citation type="journal article" date="2019" name="Int. J. Syst. Evol. Microbiol.">
        <title>The Global Catalogue of Microorganisms (GCM) 10K type strain sequencing project: providing services to taxonomists for standard genome sequencing and annotation.</title>
        <authorList>
            <consortium name="The Broad Institute Genomics Platform"/>
            <consortium name="The Broad Institute Genome Sequencing Center for Infectious Disease"/>
            <person name="Wu L."/>
            <person name="Ma J."/>
        </authorList>
    </citation>
    <scope>NUCLEOTIDE SEQUENCE [LARGE SCALE GENOMIC DNA]</scope>
    <source>
        <strain evidence="2">JCM 16374</strain>
    </source>
</reference>
<dbReference type="CDD" id="cd05374">
    <property type="entry name" value="17beta-HSD-like_SDR_c"/>
    <property type="match status" value="1"/>
</dbReference>
<sequence length="299" mass="32378">MFHQKAKPLSPAGRTIVITGASTGLGKHCAFQLERRGFHVFAGVRRAEDAAKLRAEASSARLRPLLLDVTDEESIRTAAAEVAESVAEHGVWGLVNNAGTCVSAPLECVRPASLRQQLDTNVVGAVAVTQAFLPQLRRSRGRIVNVSSGLGSVAIPYLGAYATGQFAKEGMSDALRRELRPFGISVSVVKPGAIATPIWHKVRETGEKILDETPHDIADLYRLPFEEFLRMNGERAQSSSTQPEDFARTVFRALTSARPRTRYCVGKDARTAALLARLLPDAALDRGFHQLTKETGGNP</sequence>
<gene>
    <name evidence="1" type="ORF">GCM10009864_60240</name>
</gene>
<evidence type="ECO:0000313" key="1">
    <source>
        <dbReference type="EMBL" id="GAA2679881.1"/>
    </source>
</evidence>